<evidence type="ECO:0000256" key="7">
    <source>
        <dbReference type="RuleBase" id="RU363107"/>
    </source>
</evidence>
<dbReference type="AlphaFoldDB" id="R4WDS1"/>
<feature type="transmembrane region" description="Helical" evidence="7">
    <location>
        <begin position="101"/>
        <end position="133"/>
    </location>
</feature>
<comment type="subcellular location">
    <subcellularLocation>
        <location evidence="2">Cytoplasmic vesicle</location>
        <location evidence="2">Secretory vesicle</location>
        <location evidence="2">Synaptic vesicle</location>
    </subcellularLocation>
    <subcellularLocation>
        <location evidence="1 7">Membrane</location>
        <topology evidence="1 7">Multi-pass membrane protein</topology>
    </subcellularLocation>
</comment>
<dbReference type="PANTHER" id="PTHR19317:SF0">
    <property type="entry name" value="PRENYLATED RAB ACCEPTOR PROTEIN 1"/>
    <property type="match status" value="1"/>
</dbReference>
<evidence type="ECO:0000313" key="8">
    <source>
        <dbReference type="EMBL" id="BAN21138.1"/>
    </source>
</evidence>
<organism evidence="8">
    <name type="scientific">Riptortus pedestris</name>
    <name type="common">Bean bug</name>
    <dbReference type="NCBI Taxonomy" id="329032"/>
    <lineage>
        <taxon>Eukaryota</taxon>
        <taxon>Metazoa</taxon>
        <taxon>Ecdysozoa</taxon>
        <taxon>Arthropoda</taxon>
        <taxon>Hexapoda</taxon>
        <taxon>Insecta</taxon>
        <taxon>Pterygota</taxon>
        <taxon>Neoptera</taxon>
        <taxon>Paraneoptera</taxon>
        <taxon>Hemiptera</taxon>
        <taxon>Heteroptera</taxon>
        <taxon>Panheteroptera</taxon>
        <taxon>Pentatomomorpha</taxon>
        <taxon>Coreoidea</taxon>
        <taxon>Alydidae</taxon>
        <taxon>Riptortus</taxon>
    </lineage>
</organism>
<name>R4WDS1_RIPPE</name>
<evidence type="ECO:0000256" key="5">
    <source>
        <dbReference type="ARBA" id="ARBA00022989"/>
    </source>
</evidence>
<dbReference type="EMBL" id="AK417923">
    <property type="protein sequence ID" value="BAN21138.1"/>
    <property type="molecule type" value="mRNA"/>
</dbReference>
<dbReference type="GO" id="GO:0005794">
    <property type="term" value="C:Golgi apparatus"/>
    <property type="evidence" value="ECO:0007669"/>
    <property type="project" value="TreeGrafter"/>
</dbReference>
<evidence type="ECO:0000256" key="3">
    <source>
        <dbReference type="ARBA" id="ARBA00006483"/>
    </source>
</evidence>
<comment type="similarity">
    <text evidence="3 7">Belongs to the PRA1 family.</text>
</comment>
<evidence type="ECO:0000256" key="1">
    <source>
        <dbReference type="ARBA" id="ARBA00004141"/>
    </source>
</evidence>
<proteinExistence type="evidence at transcript level"/>
<accession>R4WDS1</accession>
<reference evidence="8" key="1">
    <citation type="journal article" date="2013" name="PLoS ONE">
        <title>Gene expression in gut symbiotic organ of stinkbug affected by extracellular bacterial symbiont.</title>
        <authorList>
            <person name="Futahashi R."/>
            <person name="Tanaka K."/>
            <person name="Tanahashi M."/>
            <person name="Nikoh N."/>
            <person name="Kikuchi Y."/>
            <person name="Lee B.L."/>
            <person name="Fukatsu T."/>
        </authorList>
    </citation>
    <scope>NUCLEOTIDE SEQUENCE</scope>
    <source>
        <tissue evidence="8">Midgut</tissue>
    </source>
</reference>
<dbReference type="InterPro" id="IPR004895">
    <property type="entry name" value="Prenylated_rab_accept_PRA1"/>
</dbReference>
<sequence>MFLLLRLTVLLILGASFIIMTDVVLDVSGKITPQEIPRSSNFTGFPKSFSLPALRSWFQQCREGIKPWGLFINTSHFKVPPNIPRLLKRAVNNLSYFQGNYLVITLILMAYCLLTSPLLLLSVIASLVACYMLSLRNNEKKLVISGREVSLNQQYAAVGICSLPLYYWAGVGQAVFWVIGASCFVISIHAGLFNIDEVLSQEEQLELLVQQI</sequence>
<evidence type="ECO:0000256" key="2">
    <source>
        <dbReference type="ARBA" id="ARBA00004234"/>
    </source>
</evidence>
<dbReference type="Pfam" id="PF03208">
    <property type="entry name" value="PRA1"/>
    <property type="match status" value="1"/>
</dbReference>
<dbReference type="GO" id="GO:0016020">
    <property type="term" value="C:membrane"/>
    <property type="evidence" value="ECO:0007669"/>
    <property type="project" value="UniProtKB-SubCell"/>
</dbReference>
<feature type="transmembrane region" description="Helical" evidence="7">
    <location>
        <begin position="154"/>
        <end position="169"/>
    </location>
</feature>
<protein>
    <recommendedName>
        <fullName evidence="7">PRA1 family protein</fullName>
    </recommendedName>
</protein>
<evidence type="ECO:0000256" key="4">
    <source>
        <dbReference type="ARBA" id="ARBA00022692"/>
    </source>
</evidence>
<dbReference type="PANTHER" id="PTHR19317">
    <property type="entry name" value="PRENYLATED RAB ACCEPTOR 1-RELATED"/>
    <property type="match status" value="1"/>
</dbReference>
<keyword evidence="5 7" id="KW-1133">Transmembrane helix</keyword>
<keyword evidence="6 7" id="KW-0472">Membrane</keyword>
<evidence type="ECO:0000256" key="6">
    <source>
        <dbReference type="ARBA" id="ARBA00023136"/>
    </source>
</evidence>
<keyword evidence="4 7" id="KW-0812">Transmembrane</keyword>
<dbReference type="GO" id="GO:0008021">
    <property type="term" value="C:synaptic vesicle"/>
    <property type="evidence" value="ECO:0007669"/>
    <property type="project" value="UniProtKB-SubCell"/>
</dbReference>